<organism evidence="2 3">
    <name type="scientific">Alkalicella caledoniensis</name>
    <dbReference type="NCBI Taxonomy" id="2731377"/>
    <lineage>
        <taxon>Bacteria</taxon>
        <taxon>Bacillati</taxon>
        <taxon>Bacillota</taxon>
        <taxon>Clostridia</taxon>
        <taxon>Eubacteriales</taxon>
        <taxon>Proteinivoracaceae</taxon>
        <taxon>Alkalicella</taxon>
    </lineage>
</organism>
<protein>
    <recommendedName>
        <fullName evidence="4">DUF3955 domain-containing protein</fullName>
    </recommendedName>
</protein>
<evidence type="ECO:0000313" key="3">
    <source>
        <dbReference type="Proteomes" id="UP000516160"/>
    </source>
</evidence>
<keyword evidence="1" id="KW-1133">Transmembrane helix</keyword>
<keyword evidence="1" id="KW-0812">Transmembrane</keyword>
<dbReference type="Proteomes" id="UP000516160">
    <property type="component" value="Chromosome"/>
</dbReference>
<dbReference type="RefSeq" id="WP_213165603.1">
    <property type="nucleotide sequence ID" value="NZ_CP058559.1"/>
</dbReference>
<dbReference type="AlphaFoldDB" id="A0A7G9W977"/>
<gene>
    <name evidence="2" type="ORF">HYG86_10940</name>
</gene>
<dbReference type="KEGG" id="acae:HYG86_10940"/>
<feature type="transmembrane region" description="Helical" evidence="1">
    <location>
        <begin position="41"/>
        <end position="59"/>
    </location>
</feature>
<accession>A0A7G9W977</accession>
<keyword evidence="1" id="KW-0472">Membrane</keyword>
<name>A0A7G9W977_ALKCA</name>
<dbReference type="EMBL" id="CP058559">
    <property type="protein sequence ID" value="QNO15239.1"/>
    <property type="molecule type" value="Genomic_DNA"/>
</dbReference>
<keyword evidence="3" id="KW-1185">Reference proteome</keyword>
<evidence type="ECO:0000256" key="1">
    <source>
        <dbReference type="SAM" id="Phobius"/>
    </source>
</evidence>
<proteinExistence type="predicted"/>
<evidence type="ECO:0000313" key="2">
    <source>
        <dbReference type="EMBL" id="QNO15239.1"/>
    </source>
</evidence>
<reference evidence="2 3" key="1">
    <citation type="submission" date="2020-07" db="EMBL/GenBank/DDBJ databases">
        <title>Alkalicella. sp. LB2 genome.</title>
        <authorList>
            <person name="Postec A."/>
            <person name="Quemeneur M."/>
        </authorList>
    </citation>
    <scope>NUCLEOTIDE SEQUENCE [LARGE SCALE GENOMIC DNA]</scope>
    <source>
        <strain evidence="2 3">LB2</strain>
    </source>
</reference>
<sequence>MKKVLTSFLLCLAVVFAAYIFWDSLGFYGSNGEYLVHLPTHALLTGLIFAVVYCTMIIVDKSKK</sequence>
<evidence type="ECO:0008006" key="4">
    <source>
        <dbReference type="Google" id="ProtNLM"/>
    </source>
</evidence>